<keyword evidence="7" id="KW-0808">Transferase</keyword>
<feature type="compositionally biased region" description="Low complexity" evidence="10">
    <location>
        <begin position="892"/>
        <end position="925"/>
    </location>
</feature>
<dbReference type="InterPro" id="IPR002058">
    <property type="entry name" value="PAP_assoc"/>
</dbReference>
<proteinExistence type="inferred from homology"/>
<feature type="compositionally biased region" description="Low complexity" evidence="10">
    <location>
        <begin position="588"/>
        <end position="605"/>
    </location>
</feature>
<name>A0A4Y7THN4_COPMI</name>
<comment type="cofactor">
    <cofactor evidence="1">
        <name>Mn(2+)</name>
        <dbReference type="ChEBI" id="CHEBI:29035"/>
    </cofactor>
</comment>
<dbReference type="Gene3D" id="1.10.1410.10">
    <property type="match status" value="1"/>
</dbReference>
<dbReference type="PANTHER" id="PTHR12271:SF40">
    <property type="entry name" value="POLY(A) RNA POLYMERASE GLD2"/>
    <property type="match status" value="1"/>
</dbReference>
<dbReference type="EMBL" id="QPFP01000011">
    <property type="protein sequence ID" value="TEB33700.1"/>
    <property type="molecule type" value="Genomic_DNA"/>
</dbReference>
<feature type="region of interest" description="Disordered" evidence="10">
    <location>
        <begin position="555"/>
        <end position="709"/>
    </location>
</feature>
<evidence type="ECO:0000256" key="9">
    <source>
        <dbReference type="ARBA" id="ARBA00022842"/>
    </source>
</evidence>
<protein>
    <recommendedName>
        <fullName evidence="5">polynucleotide adenylyltransferase</fullName>
        <ecNumber evidence="5">2.7.7.19</ecNumber>
    </recommendedName>
</protein>
<gene>
    <name evidence="13" type="ORF">FA13DRAFT_1685778</name>
</gene>
<keyword evidence="14" id="KW-1185">Reference proteome</keyword>
<evidence type="ECO:0000256" key="3">
    <source>
        <dbReference type="ARBA" id="ARBA00004496"/>
    </source>
</evidence>
<evidence type="ECO:0000256" key="6">
    <source>
        <dbReference type="ARBA" id="ARBA00022490"/>
    </source>
</evidence>
<feature type="compositionally biased region" description="Pro residues" evidence="10">
    <location>
        <begin position="407"/>
        <end position="420"/>
    </location>
</feature>
<accession>A0A4Y7THN4</accession>
<dbReference type="SUPFAM" id="SSF81631">
    <property type="entry name" value="PAP/OAS1 substrate-binding domain"/>
    <property type="match status" value="1"/>
</dbReference>
<dbReference type="Gene3D" id="3.30.460.10">
    <property type="entry name" value="Beta Polymerase, domain 2"/>
    <property type="match status" value="1"/>
</dbReference>
<evidence type="ECO:0000256" key="10">
    <source>
        <dbReference type="SAM" id="MobiDB-lite"/>
    </source>
</evidence>
<dbReference type="STRING" id="71717.A0A4Y7THN4"/>
<keyword evidence="9" id="KW-0460">Magnesium</keyword>
<dbReference type="InterPro" id="IPR054708">
    <property type="entry name" value="MTPAP-like_central"/>
</dbReference>
<dbReference type="CDD" id="cd05402">
    <property type="entry name" value="NT_PAP_TUTase"/>
    <property type="match status" value="1"/>
</dbReference>
<evidence type="ECO:0000313" key="13">
    <source>
        <dbReference type="EMBL" id="TEB33700.1"/>
    </source>
</evidence>
<dbReference type="EC" id="2.7.7.19" evidence="5"/>
<feature type="region of interest" description="Disordered" evidence="10">
    <location>
        <begin position="400"/>
        <end position="489"/>
    </location>
</feature>
<feature type="domain" description="Poly(A) RNA polymerase mitochondrial-like central palm" evidence="12">
    <location>
        <begin position="56"/>
        <end position="193"/>
    </location>
</feature>
<feature type="region of interest" description="Disordered" evidence="10">
    <location>
        <begin position="720"/>
        <end position="739"/>
    </location>
</feature>
<evidence type="ECO:0000259" key="12">
    <source>
        <dbReference type="Pfam" id="PF22600"/>
    </source>
</evidence>
<feature type="compositionally biased region" description="Polar residues" evidence="10">
    <location>
        <begin position="505"/>
        <end position="520"/>
    </location>
</feature>
<evidence type="ECO:0000256" key="8">
    <source>
        <dbReference type="ARBA" id="ARBA00022723"/>
    </source>
</evidence>
<evidence type="ECO:0000256" key="7">
    <source>
        <dbReference type="ARBA" id="ARBA00022679"/>
    </source>
</evidence>
<evidence type="ECO:0000256" key="1">
    <source>
        <dbReference type="ARBA" id="ARBA00001936"/>
    </source>
</evidence>
<feature type="domain" description="PAP-associated" evidence="11">
    <location>
        <begin position="290"/>
        <end position="354"/>
    </location>
</feature>
<evidence type="ECO:0000259" key="11">
    <source>
        <dbReference type="Pfam" id="PF03828"/>
    </source>
</evidence>
<feature type="compositionally biased region" description="Pro residues" evidence="10">
    <location>
        <begin position="672"/>
        <end position="687"/>
    </location>
</feature>
<dbReference type="Proteomes" id="UP000298030">
    <property type="component" value="Unassembled WGS sequence"/>
</dbReference>
<feature type="region of interest" description="Disordered" evidence="10">
    <location>
        <begin position="772"/>
        <end position="948"/>
    </location>
</feature>
<evidence type="ECO:0000256" key="4">
    <source>
        <dbReference type="ARBA" id="ARBA00008593"/>
    </source>
</evidence>
<dbReference type="AlphaFoldDB" id="A0A4Y7THN4"/>
<dbReference type="OrthoDB" id="407432at2759"/>
<keyword evidence="8" id="KW-0479">Metal-binding</keyword>
<comment type="caution">
    <text evidence="13">The sequence shown here is derived from an EMBL/GenBank/DDBJ whole genome shotgun (WGS) entry which is preliminary data.</text>
</comment>
<dbReference type="GO" id="GO:1990817">
    <property type="term" value="F:poly(A) RNA polymerase activity"/>
    <property type="evidence" value="ECO:0007669"/>
    <property type="project" value="UniProtKB-EC"/>
</dbReference>
<comment type="similarity">
    <text evidence="4">Belongs to the DNA polymerase type-B-like family.</text>
</comment>
<dbReference type="GO" id="GO:0005737">
    <property type="term" value="C:cytoplasm"/>
    <property type="evidence" value="ECO:0007669"/>
    <property type="project" value="UniProtKB-SubCell"/>
</dbReference>
<feature type="compositionally biased region" description="Basic and acidic residues" evidence="10">
    <location>
        <begin position="608"/>
        <end position="617"/>
    </location>
</feature>
<feature type="compositionally biased region" description="Low complexity" evidence="10">
    <location>
        <begin position="637"/>
        <end position="649"/>
    </location>
</feature>
<feature type="compositionally biased region" description="Polar residues" evidence="10">
    <location>
        <begin position="440"/>
        <end position="449"/>
    </location>
</feature>
<dbReference type="InterPro" id="IPR043519">
    <property type="entry name" value="NT_sf"/>
</dbReference>
<comment type="cofactor">
    <cofactor evidence="2">
        <name>Mg(2+)</name>
        <dbReference type="ChEBI" id="CHEBI:18420"/>
    </cofactor>
</comment>
<reference evidence="13 14" key="1">
    <citation type="journal article" date="2019" name="Nat. Ecol. Evol.">
        <title>Megaphylogeny resolves global patterns of mushroom evolution.</title>
        <authorList>
            <person name="Varga T."/>
            <person name="Krizsan K."/>
            <person name="Foldi C."/>
            <person name="Dima B."/>
            <person name="Sanchez-Garcia M."/>
            <person name="Sanchez-Ramirez S."/>
            <person name="Szollosi G.J."/>
            <person name="Szarkandi J.G."/>
            <person name="Papp V."/>
            <person name="Albert L."/>
            <person name="Andreopoulos W."/>
            <person name="Angelini C."/>
            <person name="Antonin V."/>
            <person name="Barry K.W."/>
            <person name="Bougher N.L."/>
            <person name="Buchanan P."/>
            <person name="Buyck B."/>
            <person name="Bense V."/>
            <person name="Catcheside P."/>
            <person name="Chovatia M."/>
            <person name="Cooper J."/>
            <person name="Damon W."/>
            <person name="Desjardin D."/>
            <person name="Finy P."/>
            <person name="Geml J."/>
            <person name="Haridas S."/>
            <person name="Hughes K."/>
            <person name="Justo A."/>
            <person name="Karasinski D."/>
            <person name="Kautmanova I."/>
            <person name="Kiss B."/>
            <person name="Kocsube S."/>
            <person name="Kotiranta H."/>
            <person name="LaButti K.M."/>
            <person name="Lechner B.E."/>
            <person name="Liimatainen K."/>
            <person name="Lipzen A."/>
            <person name="Lukacs Z."/>
            <person name="Mihaltcheva S."/>
            <person name="Morgado L.N."/>
            <person name="Niskanen T."/>
            <person name="Noordeloos M.E."/>
            <person name="Ohm R.A."/>
            <person name="Ortiz-Santana B."/>
            <person name="Ovrebo C."/>
            <person name="Racz N."/>
            <person name="Riley R."/>
            <person name="Savchenko A."/>
            <person name="Shiryaev A."/>
            <person name="Soop K."/>
            <person name="Spirin V."/>
            <person name="Szebenyi C."/>
            <person name="Tomsovsky M."/>
            <person name="Tulloss R.E."/>
            <person name="Uehling J."/>
            <person name="Grigoriev I.V."/>
            <person name="Vagvolgyi C."/>
            <person name="Papp T."/>
            <person name="Martin F.M."/>
            <person name="Miettinen O."/>
            <person name="Hibbett D.S."/>
            <person name="Nagy L.G."/>
        </authorList>
    </citation>
    <scope>NUCLEOTIDE SEQUENCE [LARGE SCALE GENOMIC DNA]</scope>
    <source>
        <strain evidence="13 14">FP101781</strain>
    </source>
</reference>
<comment type="subcellular location">
    <subcellularLocation>
        <location evidence="3">Cytoplasm</location>
    </subcellularLocation>
</comment>
<feature type="compositionally biased region" description="Polar residues" evidence="10">
    <location>
        <begin position="691"/>
        <end position="703"/>
    </location>
</feature>
<evidence type="ECO:0000256" key="5">
    <source>
        <dbReference type="ARBA" id="ARBA00012388"/>
    </source>
</evidence>
<dbReference type="PANTHER" id="PTHR12271">
    <property type="entry name" value="POLY A POLYMERASE CID PAP -RELATED"/>
    <property type="match status" value="1"/>
</dbReference>
<dbReference type="Pfam" id="PF22600">
    <property type="entry name" value="MTPAP-like_central"/>
    <property type="match status" value="1"/>
</dbReference>
<dbReference type="GO" id="GO:0031123">
    <property type="term" value="P:RNA 3'-end processing"/>
    <property type="evidence" value="ECO:0007669"/>
    <property type="project" value="TreeGrafter"/>
</dbReference>
<dbReference type="SUPFAM" id="SSF81301">
    <property type="entry name" value="Nucleotidyltransferase"/>
    <property type="match status" value="1"/>
</dbReference>
<dbReference type="GO" id="GO:0046872">
    <property type="term" value="F:metal ion binding"/>
    <property type="evidence" value="ECO:0007669"/>
    <property type="project" value="UniProtKB-KW"/>
</dbReference>
<evidence type="ECO:0000313" key="14">
    <source>
        <dbReference type="Proteomes" id="UP000298030"/>
    </source>
</evidence>
<organism evidence="13 14">
    <name type="scientific">Coprinellus micaceus</name>
    <name type="common">Glistening ink-cap mushroom</name>
    <name type="synonym">Coprinus micaceus</name>
    <dbReference type="NCBI Taxonomy" id="71717"/>
    <lineage>
        <taxon>Eukaryota</taxon>
        <taxon>Fungi</taxon>
        <taxon>Dikarya</taxon>
        <taxon>Basidiomycota</taxon>
        <taxon>Agaricomycotina</taxon>
        <taxon>Agaricomycetes</taxon>
        <taxon>Agaricomycetidae</taxon>
        <taxon>Agaricales</taxon>
        <taxon>Agaricineae</taxon>
        <taxon>Psathyrellaceae</taxon>
        <taxon>Coprinellus</taxon>
    </lineage>
</organism>
<keyword evidence="6" id="KW-0963">Cytoplasm</keyword>
<dbReference type="GO" id="GO:0010605">
    <property type="term" value="P:negative regulation of macromolecule metabolic process"/>
    <property type="evidence" value="ECO:0007669"/>
    <property type="project" value="UniProtKB-ARBA"/>
</dbReference>
<evidence type="ECO:0000256" key="2">
    <source>
        <dbReference type="ARBA" id="ARBA00001946"/>
    </source>
</evidence>
<feature type="region of interest" description="Disordered" evidence="10">
    <location>
        <begin position="505"/>
        <end position="541"/>
    </location>
</feature>
<sequence>MAYSQTSSPNATFRDIHVAHSQQLSTQVVGPSVSLSSPIQQLPRQTSKQRFVADLSQCLFDFVIQLLPTQEEMAVKEDVRKLLERLIRTIEPDSRLLSFGSTANGFSLRNSDMDLCCLIDSEDKLSAADLVTMLGDLLERETKFHVKTLPHARIPIVKLTLDPSPGLPHGIACDIGFENRLALENTRLLMSYAMIDPTRVRTLVLFLKVWSKRRKINSPYKGTLSSYGYVLLVIYFLVHVKNPPVLPNLQQMPPLRPITKEETHLNGYNIWFFDDIDLLRQRWVSENTDSVAELLIDFFRYYARDFQYNTGVASIRGGLLKKDTKGWQNDFTGGRYDPSRERNRLCIEDPFETDYNVARCVTKDGLYTIRGEFMRAARVLSTRPDRAIVALAELCEERKDEELVPAPSFPPRPLAVPPQTPYTVGSHSMRPKGAAERLSPPSQFFNPSTRTEEPHKQQVTQGPPTPPEHMAPKRSKWTSPPPPDSTPAARTLFESQLDKGIELATSSTDARESQQMSSWVSEAGSEVFTDEDRSDAAESDDIISVKSYTEGAAVSSAGVTRRPSWHIPDGGRIPQSQGTTNGGGIPASSSTLTSGLGSPSSSLRSQRFPRERPDPIHHPTAFRNIPEFVPTARGEFSSGSSSRRPLSGPARAFKNGSPVWTSHATPIAVSTPLPPSQPESPMEPPSRSPFTDGSTTVFYQTPPTRSPRPVLYPSPLLTHYTTHSPSTSQPHSPHSPLLSHSPSLLLAHLQHQALLGQHGQVPPDILPVGLPPALSSLNPRRERMNGTPRGGVSSSHGHGHGHGPDTPTPGSYGYGHANGSGHPHSKQHSHSHSMSTVTSPTPPPASVSQGPSRLSPLVPAPETRGLERKRTKTPQTAATPHRETPLLAGADSTGSASPHTTGSSPSPSSSTGYSTSISRSPSPHSEALGSPPGTAIPMTMAKGNGVGIPPQMHQPCVGTHLGEETRLDLRDGEGVLDYVGEFDAGVKGGTEERVEEVNGNGNGNGFVVEVERHDSAGEAGTLKQG</sequence>
<dbReference type="Pfam" id="PF03828">
    <property type="entry name" value="PAP_assoc"/>
    <property type="match status" value="1"/>
</dbReference>